<comment type="catalytic activity">
    <reaction evidence="15">
        <text>a 5'-end adenosine-5'-diphospho-5'-ribonucleoside-2'-deoxyribonucleotide-DNA + H2O = a 5'-end 5'-phospho-ribonucleoside-2'-deoxyribonucleotide-DNA + AMP + 2 H(+)</text>
        <dbReference type="Rhea" id="RHEA:52132"/>
        <dbReference type="Rhea" id="RHEA-COMP:13182"/>
        <dbReference type="Rhea" id="RHEA-COMP:13183"/>
        <dbReference type="ChEBI" id="CHEBI:15377"/>
        <dbReference type="ChEBI" id="CHEBI:15378"/>
        <dbReference type="ChEBI" id="CHEBI:136414"/>
        <dbReference type="ChEBI" id="CHEBI:136415"/>
        <dbReference type="ChEBI" id="CHEBI:456215"/>
        <dbReference type="EC" id="3.6.1.71"/>
    </reaction>
</comment>
<dbReference type="GO" id="GO:0030983">
    <property type="term" value="F:mismatched DNA binding"/>
    <property type="evidence" value="ECO:0007669"/>
    <property type="project" value="TreeGrafter"/>
</dbReference>
<evidence type="ECO:0000256" key="8">
    <source>
        <dbReference type="ARBA" id="ARBA00022801"/>
    </source>
</evidence>
<dbReference type="GO" id="GO:0000012">
    <property type="term" value="P:single strand break repair"/>
    <property type="evidence" value="ECO:0007669"/>
    <property type="project" value="TreeGrafter"/>
</dbReference>
<evidence type="ECO:0000256" key="3">
    <source>
        <dbReference type="ARBA" id="ARBA00012495"/>
    </source>
</evidence>
<dbReference type="GO" id="GO:0033699">
    <property type="term" value="F:DNA 5'-adenosine monophosphate hydrolase activity"/>
    <property type="evidence" value="ECO:0007669"/>
    <property type="project" value="UniProtKB-EC"/>
</dbReference>
<proteinExistence type="predicted"/>
<dbReference type="GO" id="GO:1990165">
    <property type="term" value="F:single-strand break-containing DNA binding"/>
    <property type="evidence" value="ECO:0007669"/>
    <property type="project" value="TreeGrafter"/>
</dbReference>
<accession>A0A6A6WKI8</accession>
<dbReference type="GO" id="GO:0003725">
    <property type="term" value="F:double-stranded RNA binding"/>
    <property type="evidence" value="ECO:0007669"/>
    <property type="project" value="TreeGrafter"/>
</dbReference>
<evidence type="ECO:0000256" key="19">
    <source>
        <dbReference type="SAM" id="MobiDB-lite"/>
    </source>
</evidence>
<dbReference type="PANTHER" id="PTHR12486:SF4">
    <property type="entry name" value="APRATAXIN"/>
    <property type="match status" value="1"/>
</dbReference>
<evidence type="ECO:0000313" key="23">
    <source>
        <dbReference type="Proteomes" id="UP000799437"/>
    </source>
</evidence>
<evidence type="ECO:0000256" key="12">
    <source>
        <dbReference type="ARBA" id="ARBA00023242"/>
    </source>
</evidence>
<evidence type="ECO:0000259" key="21">
    <source>
        <dbReference type="Pfam" id="PF16278"/>
    </source>
</evidence>
<evidence type="ECO:0000256" key="16">
    <source>
        <dbReference type="ARBA" id="ARBA00059438"/>
    </source>
</evidence>
<comment type="catalytic activity">
    <reaction evidence="13">
        <text>a 3'-end 2'-deoxyribonucleotide-3'-diphospho-5'-guanosine-DNA + H2O = a 3'-end 2'-deoxyribonucleotide 3'-phosphate-DNA + GMP + 2 H(+)</text>
        <dbReference type="Rhea" id="RHEA:52140"/>
        <dbReference type="Rhea" id="RHEA-COMP:13186"/>
        <dbReference type="Rhea" id="RHEA-COMP:13187"/>
        <dbReference type="ChEBI" id="CHEBI:15377"/>
        <dbReference type="ChEBI" id="CHEBI:15378"/>
        <dbReference type="ChEBI" id="CHEBI:58115"/>
        <dbReference type="ChEBI" id="CHEBI:136419"/>
        <dbReference type="ChEBI" id="CHEBI:136420"/>
        <dbReference type="EC" id="3.6.1.72"/>
    </reaction>
</comment>
<dbReference type="Proteomes" id="UP000799437">
    <property type="component" value="Unassembled WGS sequence"/>
</dbReference>
<dbReference type="GO" id="GO:0046872">
    <property type="term" value="F:metal ion binding"/>
    <property type="evidence" value="ECO:0007669"/>
    <property type="project" value="UniProtKB-KW"/>
</dbReference>
<dbReference type="Gene3D" id="3.30.428.10">
    <property type="entry name" value="HIT-like"/>
    <property type="match status" value="1"/>
</dbReference>
<evidence type="ECO:0000259" key="20">
    <source>
        <dbReference type="Pfam" id="PF01230"/>
    </source>
</evidence>
<keyword evidence="8" id="KW-0378">Hydrolase</keyword>
<feature type="domain" description="Aprataxin C2HE/C2H2/C2HC zinc finger" evidence="21">
    <location>
        <begin position="231"/>
        <end position="286"/>
    </location>
</feature>
<gene>
    <name evidence="22" type="ORF">EJ05DRAFT_10184</name>
</gene>
<comment type="function">
    <text evidence="16">DNA-binding protein involved in single-strand DNA break repair, double-strand DNA break repair and base excision repair. Resolves abortive DNA ligation intermediates formed either at base excision sites, or when DNA ligases attempt to repair non-ligatable breaks induced by reactive oxygen species. Catalyzes the release of adenylate groups covalently linked to 5'-phosphate termini, resulting in the production of 5'-phosphate termini that can be efficiently rejoined. Likewise, catalyzes the release of 3'-linked guanosine (DNAppG) and inosine (DNAppI) from DNA, but has higher specific activity with 5'-linked adenosine (AppDNA).</text>
</comment>
<evidence type="ECO:0000256" key="10">
    <source>
        <dbReference type="ARBA" id="ARBA00023125"/>
    </source>
</evidence>
<keyword evidence="11" id="KW-0234">DNA repair</keyword>
<reference evidence="22" key="1">
    <citation type="journal article" date="2020" name="Stud. Mycol.">
        <title>101 Dothideomycetes genomes: a test case for predicting lifestyles and emergence of pathogens.</title>
        <authorList>
            <person name="Haridas S."/>
            <person name="Albert R."/>
            <person name="Binder M."/>
            <person name="Bloem J."/>
            <person name="Labutti K."/>
            <person name="Salamov A."/>
            <person name="Andreopoulos B."/>
            <person name="Baker S."/>
            <person name="Barry K."/>
            <person name="Bills G."/>
            <person name="Bluhm B."/>
            <person name="Cannon C."/>
            <person name="Castanera R."/>
            <person name="Culley D."/>
            <person name="Daum C."/>
            <person name="Ezra D."/>
            <person name="Gonzalez J."/>
            <person name="Henrissat B."/>
            <person name="Kuo A."/>
            <person name="Liang C."/>
            <person name="Lipzen A."/>
            <person name="Lutzoni F."/>
            <person name="Magnuson J."/>
            <person name="Mondo S."/>
            <person name="Nolan M."/>
            <person name="Ohm R."/>
            <person name="Pangilinan J."/>
            <person name="Park H.-J."/>
            <person name="Ramirez L."/>
            <person name="Alfaro M."/>
            <person name="Sun H."/>
            <person name="Tritt A."/>
            <person name="Yoshinaga Y."/>
            <person name="Zwiers L.-H."/>
            <person name="Turgeon B."/>
            <person name="Goodwin S."/>
            <person name="Spatafora J."/>
            <person name="Crous P."/>
            <person name="Grigoriev I."/>
        </authorList>
    </citation>
    <scope>NUCLEOTIDE SEQUENCE</scope>
    <source>
        <strain evidence="22">CBS 121739</strain>
    </source>
</reference>
<dbReference type="GO" id="GO:0005737">
    <property type="term" value="C:cytoplasm"/>
    <property type="evidence" value="ECO:0007669"/>
    <property type="project" value="UniProtKB-SubCell"/>
</dbReference>
<sequence>MAGSLTDPIAADEMAGTEVPAELSPNTNNKRSISNAFAELMAPKAKQAKPSPGNQGSQRKTQTSKIFSRRDGLGAYIESPDTFPPSRVVYYNEEVVCINDLYPKATVHLLILPRDPKFQMVHPIVALENPGLRATLKKEVARAKELVASELKRKYGRDSATSKAYNDAVDASLDADDPPSPSTFPSGRDWSQDVKDGIHAHPSMNHLHVHVLSRDMHSECLKHRKHYNSFNTDFLVSVDAFPLNEDDERKKMQDEKYLRNDLICWRCGRNFKEKFAKLKEHLEDEWMAWKQE</sequence>
<name>A0A6A6WKI8_9PEZI</name>
<dbReference type="FunFam" id="3.30.428.10:FF:000017">
    <property type="entry name" value="Aprataxin-like protein"/>
    <property type="match status" value="1"/>
</dbReference>
<dbReference type="GO" id="GO:0005634">
    <property type="term" value="C:nucleus"/>
    <property type="evidence" value="ECO:0007669"/>
    <property type="project" value="UniProtKB-SubCell"/>
</dbReference>
<comment type="subcellular location">
    <subcellularLocation>
        <location evidence="2">Cytoplasm</location>
    </subcellularLocation>
    <subcellularLocation>
        <location evidence="1">Nucleus</location>
    </subcellularLocation>
</comment>
<dbReference type="Pfam" id="PF01230">
    <property type="entry name" value="HIT"/>
    <property type="match status" value="1"/>
</dbReference>
<dbReference type="EMBL" id="ML996565">
    <property type="protein sequence ID" value="KAF2762710.1"/>
    <property type="molecule type" value="Genomic_DNA"/>
</dbReference>
<feature type="region of interest" description="Disordered" evidence="19">
    <location>
        <begin position="170"/>
        <end position="197"/>
    </location>
</feature>
<keyword evidence="9" id="KW-0862">Zinc</keyword>
<protein>
    <recommendedName>
        <fullName evidence="17">Aprataxin-like protein</fullName>
        <ecNumber evidence="4">3.6.1.71</ecNumber>
        <ecNumber evidence="3">3.6.1.72</ecNumber>
    </recommendedName>
    <alternativeName>
        <fullName evidence="18">Hit family protein 3</fullName>
    </alternativeName>
</protein>
<evidence type="ECO:0000256" key="13">
    <source>
        <dbReference type="ARBA" id="ARBA00024601"/>
    </source>
</evidence>
<evidence type="ECO:0000256" key="14">
    <source>
        <dbReference type="ARBA" id="ARBA00044639"/>
    </source>
</evidence>
<dbReference type="InterPro" id="IPR036265">
    <property type="entry name" value="HIT-like_sf"/>
</dbReference>
<evidence type="ECO:0000256" key="5">
    <source>
        <dbReference type="ARBA" id="ARBA00022490"/>
    </source>
</evidence>
<dbReference type="InterPro" id="IPR011146">
    <property type="entry name" value="HIT-like"/>
</dbReference>
<evidence type="ECO:0000256" key="7">
    <source>
        <dbReference type="ARBA" id="ARBA00022763"/>
    </source>
</evidence>
<comment type="catalytic activity">
    <reaction evidence="14">
        <text>a 5'-end adenosine-5'-diphospho-5'-2'-deoxyribonucleoside-DNA + H2O = a 5'-end 5'-phospho-2'-deoxyribonucleoside-DNA + AMP + 2 H(+)</text>
        <dbReference type="Rhea" id="RHEA:52128"/>
        <dbReference type="Rhea" id="RHEA-COMP:13180"/>
        <dbReference type="Rhea" id="RHEA-COMP:13181"/>
        <dbReference type="ChEBI" id="CHEBI:15377"/>
        <dbReference type="ChEBI" id="CHEBI:15378"/>
        <dbReference type="ChEBI" id="CHEBI:136412"/>
        <dbReference type="ChEBI" id="CHEBI:136413"/>
        <dbReference type="ChEBI" id="CHEBI:456215"/>
        <dbReference type="EC" id="3.6.1.71"/>
    </reaction>
</comment>
<dbReference type="GO" id="GO:0120108">
    <property type="term" value="F:DNA-3'-diphospho-5'-guanosine diphosphatase activity"/>
    <property type="evidence" value="ECO:0007669"/>
    <property type="project" value="UniProtKB-EC"/>
</dbReference>
<feature type="region of interest" description="Disordered" evidence="19">
    <location>
        <begin position="1"/>
        <end position="65"/>
    </location>
</feature>
<dbReference type="AlphaFoldDB" id="A0A6A6WKI8"/>
<evidence type="ECO:0000256" key="17">
    <source>
        <dbReference type="ARBA" id="ARBA00068941"/>
    </source>
</evidence>
<keyword evidence="6" id="KW-0479">Metal-binding</keyword>
<feature type="domain" description="HIT" evidence="20">
    <location>
        <begin position="85"/>
        <end position="216"/>
    </location>
</feature>
<feature type="compositionally biased region" description="Polar residues" evidence="19">
    <location>
        <begin position="52"/>
        <end position="65"/>
    </location>
</feature>
<dbReference type="GO" id="GO:0003697">
    <property type="term" value="F:single-stranded DNA binding"/>
    <property type="evidence" value="ECO:0007669"/>
    <property type="project" value="TreeGrafter"/>
</dbReference>
<keyword evidence="5" id="KW-0963">Cytoplasm</keyword>
<evidence type="ECO:0000256" key="18">
    <source>
        <dbReference type="ARBA" id="ARBA00076243"/>
    </source>
</evidence>
<evidence type="ECO:0000256" key="6">
    <source>
        <dbReference type="ARBA" id="ARBA00022723"/>
    </source>
</evidence>
<keyword evidence="23" id="KW-1185">Reference proteome</keyword>
<organism evidence="22 23">
    <name type="scientific">Pseudovirgaria hyperparasitica</name>
    <dbReference type="NCBI Taxonomy" id="470096"/>
    <lineage>
        <taxon>Eukaryota</taxon>
        <taxon>Fungi</taxon>
        <taxon>Dikarya</taxon>
        <taxon>Ascomycota</taxon>
        <taxon>Pezizomycotina</taxon>
        <taxon>Dothideomycetes</taxon>
        <taxon>Dothideomycetes incertae sedis</taxon>
        <taxon>Acrospermales</taxon>
        <taxon>Acrospermaceae</taxon>
        <taxon>Pseudovirgaria</taxon>
    </lineage>
</organism>
<dbReference type="PANTHER" id="PTHR12486">
    <property type="entry name" value="APRATAXIN-RELATED"/>
    <property type="match status" value="1"/>
</dbReference>
<evidence type="ECO:0000313" key="22">
    <source>
        <dbReference type="EMBL" id="KAF2762710.1"/>
    </source>
</evidence>
<evidence type="ECO:0000256" key="4">
    <source>
        <dbReference type="ARBA" id="ARBA00012496"/>
    </source>
</evidence>
<dbReference type="EC" id="3.6.1.71" evidence="4"/>
<dbReference type="Pfam" id="PF16278">
    <property type="entry name" value="zf-C2HE"/>
    <property type="match status" value="1"/>
</dbReference>
<dbReference type="SUPFAM" id="SSF54197">
    <property type="entry name" value="HIT-like"/>
    <property type="match status" value="1"/>
</dbReference>
<keyword evidence="7" id="KW-0227">DNA damage</keyword>
<evidence type="ECO:0000256" key="9">
    <source>
        <dbReference type="ARBA" id="ARBA00022833"/>
    </source>
</evidence>
<evidence type="ECO:0000256" key="1">
    <source>
        <dbReference type="ARBA" id="ARBA00004123"/>
    </source>
</evidence>
<keyword evidence="10" id="KW-0238">DNA-binding</keyword>
<dbReference type="EC" id="3.6.1.72" evidence="3"/>
<evidence type="ECO:0000256" key="15">
    <source>
        <dbReference type="ARBA" id="ARBA00044713"/>
    </source>
</evidence>
<evidence type="ECO:0000256" key="2">
    <source>
        <dbReference type="ARBA" id="ARBA00004496"/>
    </source>
</evidence>
<dbReference type="GeneID" id="54479996"/>
<dbReference type="OrthoDB" id="3512845at2759"/>
<dbReference type="InterPro" id="IPR032566">
    <property type="entry name" value="Znf-C2HE"/>
</dbReference>
<feature type="compositionally biased region" description="Polar residues" evidence="19">
    <location>
        <begin position="24"/>
        <end position="35"/>
    </location>
</feature>
<dbReference type="RefSeq" id="XP_033605161.1">
    <property type="nucleotide sequence ID" value="XM_033738942.1"/>
</dbReference>
<keyword evidence="12" id="KW-0539">Nucleus</keyword>
<evidence type="ECO:0000256" key="11">
    <source>
        <dbReference type="ARBA" id="ARBA00023204"/>
    </source>
</evidence>